<protein>
    <submittedName>
        <fullName evidence="2">Uncharacterized protein</fullName>
    </submittedName>
</protein>
<dbReference type="Proteomes" id="UP000594454">
    <property type="component" value="Chromosome 1"/>
</dbReference>
<dbReference type="InParanoid" id="A0A7R8YL15"/>
<keyword evidence="3" id="KW-1185">Reference proteome</keyword>
<evidence type="ECO:0000313" key="2">
    <source>
        <dbReference type="EMBL" id="CAD7076633.1"/>
    </source>
</evidence>
<dbReference type="AlphaFoldDB" id="A0A7R8YL15"/>
<sequence>METQKHDHLPPEQQQSDRTDYLARDSGIKNLSSISNLSGGTNSCASPRTFIHDRSRDHIGVITLITTIKLRISRGCRKTAEGSRVLLMLDASNCEVCGTHATVDQSSLEGLRTSVFAATR</sequence>
<evidence type="ECO:0000256" key="1">
    <source>
        <dbReference type="SAM" id="MobiDB-lite"/>
    </source>
</evidence>
<proteinExistence type="predicted"/>
<organism evidence="2 3">
    <name type="scientific">Hermetia illucens</name>
    <name type="common">Black soldier fly</name>
    <dbReference type="NCBI Taxonomy" id="343691"/>
    <lineage>
        <taxon>Eukaryota</taxon>
        <taxon>Metazoa</taxon>
        <taxon>Ecdysozoa</taxon>
        <taxon>Arthropoda</taxon>
        <taxon>Hexapoda</taxon>
        <taxon>Insecta</taxon>
        <taxon>Pterygota</taxon>
        <taxon>Neoptera</taxon>
        <taxon>Endopterygota</taxon>
        <taxon>Diptera</taxon>
        <taxon>Brachycera</taxon>
        <taxon>Stratiomyomorpha</taxon>
        <taxon>Stratiomyidae</taxon>
        <taxon>Hermetiinae</taxon>
        <taxon>Hermetia</taxon>
    </lineage>
</organism>
<dbReference type="EMBL" id="LR899009">
    <property type="protein sequence ID" value="CAD7076633.1"/>
    <property type="molecule type" value="Genomic_DNA"/>
</dbReference>
<feature type="region of interest" description="Disordered" evidence="1">
    <location>
        <begin position="1"/>
        <end position="20"/>
    </location>
</feature>
<name>A0A7R8YL15_HERIL</name>
<dbReference type="OrthoDB" id="409642at2759"/>
<evidence type="ECO:0000313" key="3">
    <source>
        <dbReference type="Proteomes" id="UP000594454"/>
    </source>
</evidence>
<gene>
    <name evidence="2" type="ORF">HERILL_LOCUS35</name>
</gene>
<accession>A0A7R8YL15</accession>
<reference evidence="2 3" key="1">
    <citation type="submission" date="2020-11" db="EMBL/GenBank/DDBJ databases">
        <authorList>
            <person name="Wallbank WR R."/>
            <person name="Pardo Diaz C."/>
            <person name="Kozak K."/>
            <person name="Martin S."/>
            <person name="Jiggins C."/>
            <person name="Moest M."/>
            <person name="Warren A I."/>
            <person name="Generalovic N T."/>
            <person name="Byers J.R.P. K."/>
            <person name="Montejo-Kovacevich G."/>
            <person name="Yen C E."/>
        </authorList>
    </citation>
    <scope>NUCLEOTIDE SEQUENCE [LARGE SCALE GENOMIC DNA]</scope>
</reference>